<accession>A0AAE3M8Y0</accession>
<keyword evidence="3" id="KW-0378">Hydrolase</keyword>
<dbReference type="PANTHER" id="PTHR43784:SF2">
    <property type="entry name" value="GDSL-LIKE LIPASE_ACYLHYDROLASE, PUTATIVE (AFU_ORTHOLOGUE AFUA_2G00820)-RELATED"/>
    <property type="match status" value="1"/>
</dbReference>
<dbReference type="Proteomes" id="UP001209229">
    <property type="component" value="Unassembled WGS sequence"/>
</dbReference>
<dbReference type="EMBL" id="JAPDPJ010000076">
    <property type="protein sequence ID" value="MCW3789005.1"/>
    <property type="molecule type" value="Genomic_DNA"/>
</dbReference>
<dbReference type="RefSeq" id="WP_301192561.1">
    <property type="nucleotide sequence ID" value="NZ_JAPDPJ010000076.1"/>
</dbReference>
<gene>
    <name evidence="3" type="ORF">OM075_21235</name>
</gene>
<keyword evidence="1" id="KW-0732">Signal</keyword>
<dbReference type="InterPro" id="IPR036514">
    <property type="entry name" value="SGNH_hydro_sf"/>
</dbReference>
<dbReference type="InterPro" id="IPR013830">
    <property type="entry name" value="SGNH_hydro"/>
</dbReference>
<dbReference type="PROSITE" id="PS51257">
    <property type="entry name" value="PROKAR_LIPOPROTEIN"/>
    <property type="match status" value="1"/>
</dbReference>
<name>A0AAE3M8Y0_9BACT</name>
<organism evidence="3 4">
    <name type="scientific">Plebeiibacterium sediminum</name>
    <dbReference type="NCBI Taxonomy" id="2992112"/>
    <lineage>
        <taxon>Bacteria</taxon>
        <taxon>Pseudomonadati</taxon>
        <taxon>Bacteroidota</taxon>
        <taxon>Bacteroidia</taxon>
        <taxon>Marinilabiliales</taxon>
        <taxon>Marinilabiliaceae</taxon>
        <taxon>Plebeiibacterium</taxon>
    </lineage>
</organism>
<dbReference type="InterPro" id="IPR053140">
    <property type="entry name" value="GDSL_Rv0518-like"/>
</dbReference>
<dbReference type="AlphaFoldDB" id="A0AAE3M8Y0"/>
<sequence>MKTKWLVGLTAFLMVIAVSCNNTKSTKSEKWVGTWACAPYAADKHMPPAPYLENNTLRQVVRVSIGGNQLQLKFSNRTCSTPVTMKSVNIAVSTGGSTIDSTSIKFLTFNGDSAVTMNPYSEITSDALDYVLEPNARIAITIHYGQVETSKDMTFHYGSRTDSYILPGDQSTSVLFSEATKVERWYHISAIDVKADESFASVAVIGNSITDAYGLHGGLKNKWTDIFSERLLKNETTKNIGVLNLGIGGTYVSGGSPTSGLSRYKEDLLAQSGVNWIVIFYGTNDIGGGVGDSTIINAYQTIIDDAHKNNIKVYGATITPFKGHGYYTEDHERIRKTVNEWIRTPGNFDACIDFDKAIQDPEDPERLAPEYSKDWLHPNTEGYAFLGKSVDLSLFVIE</sequence>
<feature type="domain" description="SGNH hydrolase-type esterase" evidence="2">
    <location>
        <begin position="204"/>
        <end position="384"/>
    </location>
</feature>
<evidence type="ECO:0000259" key="2">
    <source>
        <dbReference type="Pfam" id="PF13472"/>
    </source>
</evidence>
<dbReference type="GO" id="GO:0016788">
    <property type="term" value="F:hydrolase activity, acting on ester bonds"/>
    <property type="evidence" value="ECO:0007669"/>
    <property type="project" value="UniProtKB-ARBA"/>
</dbReference>
<dbReference type="SUPFAM" id="SSF52266">
    <property type="entry name" value="SGNH hydrolase"/>
    <property type="match status" value="1"/>
</dbReference>
<dbReference type="CDD" id="cd01830">
    <property type="entry name" value="XynE_like"/>
    <property type="match status" value="1"/>
</dbReference>
<feature type="signal peptide" evidence="1">
    <location>
        <begin position="1"/>
        <end position="20"/>
    </location>
</feature>
<dbReference type="Gene3D" id="3.40.50.1110">
    <property type="entry name" value="SGNH hydrolase"/>
    <property type="match status" value="1"/>
</dbReference>
<evidence type="ECO:0000256" key="1">
    <source>
        <dbReference type="SAM" id="SignalP"/>
    </source>
</evidence>
<feature type="chain" id="PRO_5042056663" evidence="1">
    <location>
        <begin position="21"/>
        <end position="398"/>
    </location>
</feature>
<dbReference type="Pfam" id="PF13472">
    <property type="entry name" value="Lipase_GDSL_2"/>
    <property type="match status" value="1"/>
</dbReference>
<comment type="caution">
    <text evidence="3">The sequence shown here is derived from an EMBL/GenBank/DDBJ whole genome shotgun (WGS) entry which is preliminary data.</text>
</comment>
<reference evidence="3" key="1">
    <citation type="submission" date="2022-10" db="EMBL/GenBank/DDBJ databases">
        <authorList>
            <person name="Yu W.X."/>
        </authorList>
    </citation>
    <scope>NUCLEOTIDE SEQUENCE</scope>
    <source>
        <strain evidence="3">AAT</strain>
    </source>
</reference>
<evidence type="ECO:0000313" key="3">
    <source>
        <dbReference type="EMBL" id="MCW3789005.1"/>
    </source>
</evidence>
<dbReference type="PANTHER" id="PTHR43784">
    <property type="entry name" value="GDSL-LIKE LIPASE/ACYLHYDROLASE, PUTATIVE (AFU_ORTHOLOGUE AFUA_2G00820)-RELATED"/>
    <property type="match status" value="1"/>
</dbReference>
<evidence type="ECO:0000313" key="4">
    <source>
        <dbReference type="Proteomes" id="UP001209229"/>
    </source>
</evidence>
<keyword evidence="4" id="KW-1185">Reference proteome</keyword>
<proteinExistence type="predicted"/>
<protein>
    <submittedName>
        <fullName evidence="3">SGNH/GDSL hydrolase family protein</fullName>
    </submittedName>
</protein>